<sequence>MDLGLKGRRAIVLGSSSGLGHATAATLVAEGARVVVTSRDADRAEHARRQCGAEAALAGDMTEPGATESLVDDAAERLGGLDIVVLNTGGGGAGSLLDKSAADDDAAYRSMLRPILEGGRAAARHLRRSDQARLVVLTARSVAEATTDLALSSVFRSGAAAAARSLALDLAPHVNVNVVVTGQFDTGALERFEHARARAEGRDVHEVRAEHIEAIPLGRVGRADELADVVTFLCGARSSFVTGSAIRVDGGAIRGF</sequence>
<evidence type="ECO:0000313" key="3">
    <source>
        <dbReference type="Proteomes" id="UP000294558"/>
    </source>
</evidence>
<protein>
    <submittedName>
        <fullName evidence="2">Glucose 1-dehydrogenase/3-oxoacyl-[acyl-carrier protein] reductase</fullName>
    </submittedName>
</protein>
<dbReference type="AlphaFoldDB" id="A0A4R7HV86"/>
<dbReference type="PRINTS" id="PR00081">
    <property type="entry name" value="GDHRDH"/>
</dbReference>
<evidence type="ECO:0000256" key="1">
    <source>
        <dbReference type="ARBA" id="ARBA00006484"/>
    </source>
</evidence>
<dbReference type="Gene3D" id="3.40.50.720">
    <property type="entry name" value="NAD(P)-binding Rossmann-like Domain"/>
    <property type="match status" value="1"/>
</dbReference>
<gene>
    <name evidence="2" type="ORF">BDK89_0440</name>
</gene>
<dbReference type="PANTHER" id="PTHR42879:SF6">
    <property type="entry name" value="NADPH-DEPENDENT REDUCTASE BACG"/>
    <property type="match status" value="1"/>
</dbReference>
<proteinExistence type="inferred from homology"/>
<dbReference type="InterPro" id="IPR036291">
    <property type="entry name" value="NAD(P)-bd_dom_sf"/>
</dbReference>
<dbReference type="SUPFAM" id="SSF51735">
    <property type="entry name" value="NAD(P)-binding Rossmann-fold domains"/>
    <property type="match status" value="1"/>
</dbReference>
<dbReference type="Proteomes" id="UP000294558">
    <property type="component" value="Unassembled WGS sequence"/>
</dbReference>
<keyword evidence="3" id="KW-1185">Reference proteome</keyword>
<dbReference type="InterPro" id="IPR050259">
    <property type="entry name" value="SDR"/>
</dbReference>
<name>A0A4R7HV86_9ACTN</name>
<dbReference type="OrthoDB" id="9786435at2"/>
<dbReference type="EMBL" id="SOAU01000001">
    <property type="protein sequence ID" value="TDT14881.1"/>
    <property type="molecule type" value="Genomic_DNA"/>
</dbReference>
<evidence type="ECO:0000313" key="2">
    <source>
        <dbReference type="EMBL" id="TDT14881.1"/>
    </source>
</evidence>
<dbReference type="Pfam" id="PF13561">
    <property type="entry name" value="adh_short_C2"/>
    <property type="match status" value="1"/>
</dbReference>
<reference evidence="2 3" key="1">
    <citation type="submission" date="2019-03" db="EMBL/GenBank/DDBJ databases">
        <title>Sequencing the genomes of 1000 actinobacteria strains.</title>
        <authorList>
            <person name="Klenk H.-P."/>
        </authorList>
    </citation>
    <scope>NUCLEOTIDE SEQUENCE [LARGE SCALE GENOMIC DNA]</scope>
    <source>
        <strain evidence="2 3">DSM 18936</strain>
    </source>
</reference>
<comment type="similarity">
    <text evidence="1">Belongs to the short-chain dehydrogenases/reductases (SDR) family.</text>
</comment>
<dbReference type="InterPro" id="IPR002347">
    <property type="entry name" value="SDR_fam"/>
</dbReference>
<dbReference type="PANTHER" id="PTHR42879">
    <property type="entry name" value="3-OXOACYL-(ACYL-CARRIER-PROTEIN) REDUCTASE"/>
    <property type="match status" value="1"/>
</dbReference>
<organism evidence="2 3">
    <name type="scientific">Ilumatobacter fluminis</name>
    <dbReference type="NCBI Taxonomy" id="467091"/>
    <lineage>
        <taxon>Bacteria</taxon>
        <taxon>Bacillati</taxon>
        <taxon>Actinomycetota</taxon>
        <taxon>Acidimicrobiia</taxon>
        <taxon>Acidimicrobiales</taxon>
        <taxon>Ilumatobacteraceae</taxon>
        <taxon>Ilumatobacter</taxon>
    </lineage>
</organism>
<accession>A0A4R7HV86</accession>
<comment type="caution">
    <text evidence="2">The sequence shown here is derived from an EMBL/GenBank/DDBJ whole genome shotgun (WGS) entry which is preliminary data.</text>
</comment>
<dbReference type="RefSeq" id="WP_133867391.1">
    <property type="nucleotide sequence ID" value="NZ_SOAU01000001.1"/>
</dbReference>